<evidence type="ECO:0000256" key="3">
    <source>
        <dbReference type="ARBA" id="ARBA00022448"/>
    </source>
</evidence>
<dbReference type="PIRSF" id="PIRSF006470">
    <property type="entry name" value="DctB"/>
    <property type="match status" value="1"/>
</dbReference>
<dbReference type="Gene3D" id="3.40.190.170">
    <property type="entry name" value="Bacterial extracellular solute-binding protein, family 7"/>
    <property type="match status" value="1"/>
</dbReference>
<gene>
    <name evidence="7" type="ORF">HW561_22685</name>
</gene>
<organism evidence="7 8">
    <name type="scientific">Ruegeria haliotis</name>
    <dbReference type="NCBI Taxonomy" id="2747601"/>
    <lineage>
        <taxon>Bacteria</taxon>
        <taxon>Pseudomonadati</taxon>
        <taxon>Pseudomonadota</taxon>
        <taxon>Alphaproteobacteria</taxon>
        <taxon>Rhodobacterales</taxon>
        <taxon>Roseobacteraceae</taxon>
        <taxon>Ruegeria</taxon>
    </lineage>
</organism>
<keyword evidence="4 6" id="KW-0732">Signal</keyword>
<evidence type="ECO:0000313" key="8">
    <source>
        <dbReference type="Proteomes" id="UP000630805"/>
    </source>
</evidence>
<dbReference type="InterPro" id="IPR018389">
    <property type="entry name" value="DctP_fam"/>
</dbReference>
<feature type="chain" id="PRO_5046011408" evidence="6">
    <location>
        <begin position="28"/>
        <end position="338"/>
    </location>
</feature>
<dbReference type="NCBIfam" id="TIGR00787">
    <property type="entry name" value="dctP"/>
    <property type="match status" value="1"/>
</dbReference>
<dbReference type="PANTHER" id="PTHR33376:SF7">
    <property type="entry name" value="C4-DICARBOXYLATE-BINDING PROTEIN DCTB"/>
    <property type="match status" value="1"/>
</dbReference>
<comment type="subcellular location">
    <subcellularLocation>
        <location evidence="1">Periplasm</location>
    </subcellularLocation>
</comment>
<sequence>MSIIKKLGTYAAAVSVAALMVAGAADAKNFKIAVGDSGGSSQEATGLGFKAALEELSGGNHTATLFLNGQLGSEQDTVNDAAIGTLDMSLLAINNITPFSPTVGVFTLPYVILSLEDAEKLTQGPIGQELTENTINDAGVRIIAWTYTGFRVLTNSKKPVKSVADLEGLVIRVPKNEIMIDTYKSWGISPTPMAWSETFAGLQTKVVDGQDNPYTTINAMKFYEVQKYVTNIRYIFSIEPLIISEQVFQELSAEDQAIILEAGKAATQASADFLREKEAEIKALLIEKGMEISDPENDEAEFIELATTAVWPKFYESIGGVEKLNAVLAEIGRDPVSQ</sequence>
<comment type="similarity">
    <text evidence="2">Belongs to the bacterial solute-binding protein 7 family.</text>
</comment>
<keyword evidence="5" id="KW-0574">Periplasm</keyword>
<proteinExistence type="inferred from homology"/>
<dbReference type="Proteomes" id="UP000630805">
    <property type="component" value="Unassembled WGS sequence"/>
</dbReference>
<name>A0ABX2PXQ5_9RHOB</name>
<dbReference type="PANTHER" id="PTHR33376">
    <property type="match status" value="1"/>
</dbReference>
<comment type="caution">
    <text evidence="7">The sequence shown here is derived from an EMBL/GenBank/DDBJ whole genome shotgun (WGS) entry which is preliminary data.</text>
</comment>
<protein>
    <submittedName>
        <fullName evidence="7">TRAP transporter substrate-binding protein</fullName>
    </submittedName>
</protein>
<dbReference type="Pfam" id="PF03480">
    <property type="entry name" value="DctP"/>
    <property type="match status" value="1"/>
</dbReference>
<dbReference type="NCBIfam" id="NF037995">
    <property type="entry name" value="TRAP_S1"/>
    <property type="match status" value="1"/>
</dbReference>
<dbReference type="InterPro" id="IPR004682">
    <property type="entry name" value="TRAP_DctP"/>
</dbReference>
<evidence type="ECO:0000256" key="2">
    <source>
        <dbReference type="ARBA" id="ARBA00009023"/>
    </source>
</evidence>
<evidence type="ECO:0000313" key="7">
    <source>
        <dbReference type="EMBL" id="NVO58589.1"/>
    </source>
</evidence>
<keyword evidence="8" id="KW-1185">Reference proteome</keyword>
<dbReference type="CDD" id="cd13603">
    <property type="entry name" value="PBP2_TRAP_Siap_TeaA_like"/>
    <property type="match status" value="1"/>
</dbReference>
<dbReference type="EMBL" id="JABXWT010000034">
    <property type="protein sequence ID" value="NVO58589.1"/>
    <property type="molecule type" value="Genomic_DNA"/>
</dbReference>
<evidence type="ECO:0000256" key="6">
    <source>
        <dbReference type="SAM" id="SignalP"/>
    </source>
</evidence>
<evidence type="ECO:0000256" key="1">
    <source>
        <dbReference type="ARBA" id="ARBA00004418"/>
    </source>
</evidence>
<dbReference type="RefSeq" id="WP_176867630.1">
    <property type="nucleotide sequence ID" value="NZ_JABXWT010000034.1"/>
</dbReference>
<keyword evidence="3" id="KW-0813">Transport</keyword>
<evidence type="ECO:0000256" key="5">
    <source>
        <dbReference type="ARBA" id="ARBA00022764"/>
    </source>
</evidence>
<feature type="signal peptide" evidence="6">
    <location>
        <begin position="1"/>
        <end position="27"/>
    </location>
</feature>
<reference evidence="7 8" key="1">
    <citation type="submission" date="2020-06" db="EMBL/GenBank/DDBJ databases">
        <authorList>
            <person name="Cao W.R."/>
        </authorList>
    </citation>
    <scope>NUCLEOTIDE SEQUENCE [LARGE SCALE GENOMIC DNA]</scope>
    <source>
        <strain evidence="7 8">B1Z28</strain>
    </source>
</reference>
<accession>A0ABX2PXQ5</accession>
<dbReference type="InterPro" id="IPR038404">
    <property type="entry name" value="TRAP_DctP_sf"/>
</dbReference>
<evidence type="ECO:0000256" key="4">
    <source>
        <dbReference type="ARBA" id="ARBA00022729"/>
    </source>
</evidence>